<dbReference type="Proteomes" id="UP000288805">
    <property type="component" value="Unassembled WGS sequence"/>
</dbReference>
<dbReference type="PANTHER" id="PTHR11439">
    <property type="entry name" value="GAG-POL-RELATED RETROTRANSPOSON"/>
    <property type="match status" value="1"/>
</dbReference>
<dbReference type="GO" id="GO:0015074">
    <property type="term" value="P:DNA integration"/>
    <property type="evidence" value="ECO:0007669"/>
    <property type="project" value="InterPro"/>
</dbReference>
<evidence type="ECO:0000259" key="2">
    <source>
        <dbReference type="PROSITE" id="PS50994"/>
    </source>
</evidence>
<dbReference type="SUPFAM" id="SSF56672">
    <property type="entry name" value="DNA/RNA polymerases"/>
    <property type="match status" value="1"/>
</dbReference>
<dbReference type="Gene3D" id="3.30.420.10">
    <property type="entry name" value="Ribonuclease H-like superfamily/Ribonuclease H"/>
    <property type="match status" value="1"/>
</dbReference>
<dbReference type="GO" id="GO:0003676">
    <property type="term" value="F:nucleic acid binding"/>
    <property type="evidence" value="ECO:0007669"/>
    <property type="project" value="InterPro"/>
</dbReference>
<dbReference type="Pfam" id="PF00665">
    <property type="entry name" value="rve"/>
    <property type="match status" value="1"/>
</dbReference>
<comment type="caution">
    <text evidence="3">The sequence shown here is derived from an EMBL/GenBank/DDBJ whole genome shotgun (WGS) entry which is preliminary data.</text>
</comment>
<dbReference type="Pfam" id="PF25597">
    <property type="entry name" value="SH3_retrovirus"/>
    <property type="match status" value="1"/>
</dbReference>
<proteinExistence type="predicted"/>
<feature type="compositionally biased region" description="Basic residues" evidence="1">
    <location>
        <begin position="194"/>
        <end position="204"/>
    </location>
</feature>
<reference evidence="3 4" key="1">
    <citation type="journal article" date="2018" name="PLoS Genet.">
        <title>Population sequencing reveals clonal diversity and ancestral inbreeding in the grapevine cultivar Chardonnay.</title>
        <authorList>
            <person name="Roach M.J."/>
            <person name="Johnson D.L."/>
            <person name="Bohlmann J."/>
            <person name="van Vuuren H.J."/>
            <person name="Jones S.J."/>
            <person name="Pretorius I.S."/>
            <person name="Schmidt S.A."/>
            <person name="Borneman A.R."/>
        </authorList>
    </citation>
    <scope>NUCLEOTIDE SEQUENCE [LARGE SCALE GENOMIC DNA]</scope>
    <source>
        <strain evidence="4">cv. Chardonnay</strain>
        <tissue evidence="3">Leaf</tissue>
    </source>
</reference>
<accession>A0A438ECW1</accession>
<dbReference type="PANTHER" id="PTHR11439:SF455">
    <property type="entry name" value="RLK (RECEPTOR-LIKE PROTEIN KINASE) 8, PUTATIVE-RELATED"/>
    <property type="match status" value="1"/>
</dbReference>
<dbReference type="InterPro" id="IPR036397">
    <property type="entry name" value="RNaseH_sf"/>
</dbReference>
<dbReference type="CDD" id="cd09272">
    <property type="entry name" value="RNase_HI_RT_Ty1"/>
    <property type="match status" value="1"/>
</dbReference>
<dbReference type="PROSITE" id="PS50994">
    <property type="entry name" value="INTEGRASE"/>
    <property type="match status" value="1"/>
</dbReference>
<dbReference type="SUPFAM" id="SSF53098">
    <property type="entry name" value="Ribonuclease H-like"/>
    <property type="match status" value="1"/>
</dbReference>
<dbReference type="Pfam" id="PF14223">
    <property type="entry name" value="Retrotran_gag_2"/>
    <property type="match status" value="1"/>
</dbReference>
<evidence type="ECO:0000313" key="3">
    <source>
        <dbReference type="EMBL" id="RVW45645.1"/>
    </source>
</evidence>
<gene>
    <name evidence="3" type="primary">RE1_2701</name>
    <name evidence="3" type="ORF">CK203_111708</name>
</gene>
<dbReference type="EMBL" id="QGNW01001321">
    <property type="protein sequence ID" value="RVW45645.1"/>
    <property type="molecule type" value="Genomic_DNA"/>
</dbReference>
<dbReference type="InterPro" id="IPR001584">
    <property type="entry name" value="Integrase_cat-core"/>
</dbReference>
<dbReference type="InterPro" id="IPR012337">
    <property type="entry name" value="RNaseH-like_sf"/>
</dbReference>
<dbReference type="InterPro" id="IPR043502">
    <property type="entry name" value="DNA/RNA_pol_sf"/>
</dbReference>
<name>A0A438ECW1_VITVI</name>
<dbReference type="InterPro" id="IPR013103">
    <property type="entry name" value="RVT_2"/>
</dbReference>
<evidence type="ECO:0000256" key="1">
    <source>
        <dbReference type="SAM" id="MobiDB-lite"/>
    </source>
</evidence>
<evidence type="ECO:0000313" key="4">
    <source>
        <dbReference type="Proteomes" id="UP000288805"/>
    </source>
</evidence>
<feature type="domain" description="Integrase catalytic" evidence="2">
    <location>
        <begin position="400"/>
        <end position="564"/>
    </location>
</feature>
<organism evidence="3 4">
    <name type="scientific">Vitis vinifera</name>
    <name type="common">Grape</name>
    <dbReference type="NCBI Taxonomy" id="29760"/>
    <lineage>
        <taxon>Eukaryota</taxon>
        <taxon>Viridiplantae</taxon>
        <taxon>Streptophyta</taxon>
        <taxon>Embryophyta</taxon>
        <taxon>Tracheophyta</taxon>
        <taxon>Spermatophyta</taxon>
        <taxon>Magnoliopsida</taxon>
        <taxon>eudicotyledons</taxon>
        <taxon>Gunneridae</taxon>
        <taxon>Pentapetalae</taxon>
        <taxon>rosids</taxon>
        <taxon>Vitales</taxon>
        <taxon>Vitaceae</taxon>
        <taxon>Viteae</taxon>
        <taxon>Vitis</taxon>
    </lineage>
</organism>
<dbReference type="AlphaFoldDB" id="A0A438ECW1"/>
<feature type="region of interest" description="Disordered" evidence="1">
    <location>
        <begin position="170"/>
        <end position="251"/>
    </location>
</feature>
<dbReference type="InterPro" id="IPR057670">
    <property type="entry name" value="SH3_retrovirus"/>
</dbReference>
<dbReference type="Pfam" id="PF07727">
    <property type="entry name" value="RVT_2"/>
    <property type="match status" value="1"/>
</dbReference>
<protein>
    <submittedName>
        <fullName evidence="3">Retrovirus-related Pol polyprotein from transposon RE1</fullName>
    </submittedName>
</protein>
<sequence>MSSSTQSSEHQLSSPSTHNSASLLSLNHALPIKLDRNNYILWKTHMENVVYANGFEEYIEGTKSCPPKELPTGDINPDFVQWRRFDRMTTKKGGDSMLDYILKMKTISDNLAAVGEPVKDRDHILQLLGGLGPDYNSIVASLTAREDDLSLHSVHSILLTHEQRLHLQHSSPTDLPFASAHMASVPSRQPSRPHQPRHYHHQSRPQHQVSSSSNRPPTRFHPQQPRNHHPIPSTHNKPHHLSTRNNGVPPAQASFSHAMLAAAPDHQDSWFFDTGATHHLSHSAQTLSCVQPYSGTDQVTIGDGNSLPILHTVSPNSTRIMDGLYEFSSSSPPRAFVTTNSFSDGAIWYSRLGHPAAPILSKALASCNPSVTLQINKIAPCIIFPLAKSHSLPYSLSSSHASHPLTLIHTDLWGPAPSIYITGARYFLIFIDDYSRHTWIYFLSTKDQTLHSFITFRKMVENQLHTTIKCIQSDNGGEFLAFKPYLEAHGILHQFSCPHTPQQNRRVERKICHLVETGLALMAQSFLPSKYWTYAFQTAVYLINLLPAKLLHFQSPIQALFHKLPNYHHLRVFDCLCFPSLRPYTQHKLCYRSTACVFLGYALAYKGYLCLDVSTSRIYISRNVIFHESSFPFQSSSPPPSPPPHLLSSTPTLINSPSLSAPSSLAVSSPIITSDSIPPLILVPFATSSPAAPSPPPLPLNTHPMVTRAKSGIHKKRSFIVQHTTEPRTYSQASKNDSWVQAMNREYQALLRNNAWSLVPPPSSAHIVGCRWIYKLKYRPDGSIDRHKARLVAQGFTQTPGIDYFDTFSPVVKPCTIRLILALAVSFQWPVHQLDVENAFLNGDLEEEVFMTQPQGFFNPTYPTYVCKLHKALYGLKQAPRAWFQKLWIALLDYGFQSSRADTSLFIFHTASDILILLVYVDDILVTGSSPTLVSHFISYLSAKFALRDLGPLSYFLGIQAHQLGSVLHLTQHKYIADLLKHTQMETSKPAPIPGRLDRTFSQSDGVSLSDPSEYRRTVGALQYVTLTRPDIAFAMNKACQFMAKPSDVHWMAVKRILRYLKGTIHLGLHFQPAASMELQGYSDADWASCPDDRRSTSGYCVFLGSNLISWSSSKQPIVSKSSAESEYRGLVSLTAELVWIQSLLQELCLPTSPPILWCDNQSAAHLAANPVFHSRSKHIELDLHFIREKVLRQELQICYVPSGDQLADIFTKHLPITQFCNLRSKLTVTYPPLSLRGDDNQTDSTLTASHIVVTKQPCNLSKPTLTNHLT</sequence>